<feature type="transmembrane region" description="Helical" evidence="1">
    <location>
        <begin position="125"/>
        <end position="145"/>
    </location>
</feature>
<evidence type="ECO:0000313" key="3">
    <source>
        <dbReference type="Proteomes" id="UP001292182"/>
    </source>
</evidence>
<feature type="transmembrane region" description="Helical" evidence="1">
    <location>
        <begin position="46"/>
        <end position="64"/>
    </location>
</feature>
<gene>
    <name evidence="2" type="ORF">N4G62_13780</name>
</gene>
<reference evidence="3" key="1">
    <citation type="submission" date="2023-07" db="EMBL/GenBank/DDBJ databases">
        <title>Whole genome sequence analysis of rice epiphytic Sphingomonas sanguinis OsEp_Plm_15B2.</title>
        <authorList>
            <person name="Sahu K.P."/>
            <person name="Asharani P."/>
            <person name="Reddy B."/>
            <person name="Kumar A."/>
        </authorList>
    </citation>
    <scope>NUCLEOTIDE SEQUENCE [LARGE SCALE GENOMIC DNA]</scope>
    <source>
        <strain evidence="3">OsEp_Plm_15B2</strain>
    </source>
</reference>
<evidence type="ECO:0008006" key="4">
    <source>
        <dbReference type="Google" id="ProtNLM"/>
    </source>
</evidence>
<feature type="transmembrane region" description="Helical" evidence="1">
    <location>
        <begin position="85"/>
        <end position="105"/>
    </location>
</feature>
<dbReference type="Proteomes" id="UP001292182">
    <property type="component" value="Unassembled WGS sequence"/>
</dbReference>
<dbReference type="RefSeq" id="WP_322539872.1">
    <property type="nucleotide sequence ID" value="NZ_JAOBTW010000016.1"/>
</dbReference>
<keyword evidence="1" id="KW-1133">Transmembrane helix</keyword>
<keyword evidence="3" id="KW-1185">Reference proteome</keyword>
<comment type="caution">
    <text evidence="2">The sequence shown here is derived from an EMBL/GenBank/DDBJ whole genome shotgun (WGS) entry which is preliminary data.</text>
</comment>
<evidence type="ECO:0000313" key="2">
    <source>
        <dbReference type="EMBL" id="MDZ7283093.1"/>
    </source>
</evidence>
<feature type="transmembrane region" description="Helical" evidence="1">
    <location>
        <begin position="536"/>
        <end position="554"/>
    </location>
</feature>
<organism evidence="2 3">
    <name type="scientific">Sphingomonas sanguinis</name>
    <dbReference type="NCBI Taxonomy" id="33051"/>
    <lineage>
        <taxon>Bacteria</taxon>
        <taxon>Pseudomonadati</taxon>
        <taxon>Pseudomonadota</taxon>
        <taxon>Alphaproteobacteria</taxon>
        <taxon>Sphingomonadales</taxon>
        <taxon>Sphingomonadaceae</taxon>
        <taxon>Sphingomonas</taxon>
    </lineage>
</organism>
<dbReference type="EMBL" id="JAOBTW010000016">
    <property type="protein sequence ID" value="MDZ7283093.1"/>
    <property type="molecule type" value="Genomic_DNA"/>
</dbReference>
<feature type="transmembrane region" description="Helical" evidence="1">
    <location>
        <begin position="152"/>
        <end position="169"/>
    </location>
</feature>
<accession>A0ABU5LT31</accession>
<evidence type="ECO:0000256" key="1">
    <source>
        <dbReference type="SAM" id="Phobius"/>
    </source>
</evidence>
<name>A0ABU5LT31_9SPHN</name>
<keyword evidence="1" id="KW-0812">Transmembrane</keyword>
<keyword evidence="1" id="KW-0472">Membrane</keyword>
<sequence length="593" mass="63922">MFALWIAEIRRCRWLALAAALLLTGTLLFVDRLADALLQPLSTYRLAAAVCALIGLALGLYQASSYRRTSQWITLIHRPIAPVRILSALGLAGGAALMVVTILPVLLMLSAHQAGSGSAPDSRHWLLPAAAWLIGMIGYLAGLYLTLAPRRYGWLAMVPVFLPAVSGAAGWQALAVQAAVMLGLAAMVATVFKPDLDGPPRTGVALAATALAVATGAWAVGTIVGDLAFQTIWIATGTDPLNGEAPRGGIVEASRADGQALIAAAVMPSKAPEARLWHEQAALSEVYRIDPLATDWPQRGALTNMGAIRFTDPDRHVEWTFRHDDMRFHGRATATKRRGGVLGLGADNKPLGQPPLVIDDGRLLMASGMAAFDEASGRIDPLLTLPPTHVIASPPVTIGDAVALLTNRDLRLYDARMLEDGDRLYPVQTVLPMPGPVGSLMRIDVIELLDGYLAVFTFGRDINSPDATWQAVLRIDDQHRVTQIAERRLTPDYPALSRFASWWLSPALATVRDAIVAASGDRHPLTVRRNDPPPRIIWILALGLALASAAAAWWRMRSWQMARSRVALWSIATLLIGLPMLVALVLIRPAPRR</sequence>
<feature type="transmembrane region" description="Helical" evidence="1">
    <location>
        <begin position="204"/>
        <end position="224"/>
    </location>
</feature>
<proteinExistence type="predicted"/>
<protein>
    <recommendedName>
        <fullName evidence="4">ABC transporter permease</fullName>
    </recommendedName>
</protein>
<feature type="transmembrane region" description="Helical" evidence="1">
    <location>
        <begin position="566"/>
        <end position="587"/>
    </location>
</feature>